<dbReference type="Proteomes" id="UP001151760">
    <property type="component" value="Unassembled WGS sequence"/>
</dbReference>
<evidence type="ECO:0000313" key="2">
    <source>
        <dbReference type="EMBL" id="GJS74826.1"/>
    </source>
</evidence>
<accession>A0ABQ4YBX1</accession>
<evidence type="ECO:0000313" key="3">
    <source>
        <dbReference type="Proteomes" id="UP001151760"/>
    </source>
</evidence>
<feature type="region of interest" description="Disordered" evidence="1">
    <location>
        <begin position="1"/>
        <end position="31"/>
    </location>
</feature>
<proteinExistence type="predicted"/>
<sequence length="156" mass="16285">MAAPITTATPSPRTTTPKPPSSPSPHHHPAATPPRCHAIPIIIIIIPSPSSCHHHRDIIPPPPPGGMSGIVLTPQGVLFRWTTATMGVSGWLSTAGDSRGCLFRWAFTATRGASFTQRTISSISVGGSINLEGFLSSILLSVNHALLSDPLTSGIC</sequence>
<dbReference type="EMBL" id="BQNB010010258">
    <property type="protein sequence ID" value="GJS74826.1"/>
    <property type="molecule type" value="Genomic_DNA"/>
</dbReference>
<reference evidence="2" key="1">
    <citation type="journal article" date="2022" name="Int. J. Mol. Sci.">
        <title>Draft Genome of Tanacetum Coccineum: Genomic Comparison of Closely Related Tanacetum-Family Plants.</title>
        <authorList>
            <person name="Yamashiro T."/>
            <person name="Shiraishi A."/>
            <person name="Nakayama K."/>
            <person name="Satake H."/>
        </authorList>
    </citation>
    <scope>NUCLEOTIDE SEQUENCE</scope>
</reference>
<evidence type="ECO:0000256" key="1">
    <source>
        <dbReference type="SAM" id="MobiDB-lite"/>
    </source>
</evidence>
<protein>
    <submittedName>
        <fullName evidence="2">Uncharacterized protein</fullName>
    </submittedName>
</protein>
<gene>
    <name evidence="2" type="ORF">Tco_0707667</name>
</gene>
<keyword evidence="3" id="KW-1185">Reference proteome</keyword>
<feature type="compositionally biased region" description="Low complexity" evidence="1">
    <location>
        <begin position="1"/>
        <end position="16"/>
    </location>
</feature>
<organism evidence="2 3">
    <name type="scientific">Tanacetum coccineum</name>
    <dbReference type="NCBI Taxonomy" id="301880"/>
    <lineage>
        <taxon>Eukaryota</taxon>
        <taxon>Viridiplantae</taxon>
        <taxon>Streptophyta</taxon>
        <taxon>Embryophyta</taxon>
        <taxon>Tracheophyta</taxon>
        <taxon>Spermatophyta</taxon>
        <taxon>Magnoliopsida</taxon>
        <taxon>eudicotyledons</taxon>
        <taxon>Gunneridae</taxon>
        <taxon>Pentapetalae</taxon>
        <taxon>asterids</taxon>
        <taxon>campanulids</taxon>
        <taxon>Asterales</taxon>
        <taxon>Asteraceae</taxon>
        <taxon>Asteroideae</taxon>
        <taxon>Anthemideae</taxon>
        <taxon>Anthemidinae</taxon>
        <taxon>Tanacetum</taxon>
    </lineage>
</organism>
<comment type="caution">
    <text evidence="2">The sequence shown here is derived from an EMBL/GenBank/DDBJ whole genome shotgun (WGS) entry which is preliminary data.</text>
</comment>
<reference evidence="2" key="2">
    <citation type="submission" date="2022-01" db="EMBL/GenBank/DDBJ databases">
        <authorList>
            <person name="Yamashiro T."/>
            <person name="Shiraishi A."/>
            <person name="Satake H."/>
            <person name="Nakayama K."/>
        </authorList>
    </citation>
    <scope>NUCLEOTIDE SEQUENCE</scope>
</reference>
<name>A0ABQ4YBX1_9ASTR</name>